<reference evidence="3 4" key="1">
    <citation type="submission" date="2017-10" db="EMBL/GenBank/DDBJ databases">
        <title>Development of genomic resources for the powdery mildew, Erysiphe pulchra.</title>
        <authorList>
            <person name="Wadl P.A."/>
            <person name="Mack B.M."/>
            <person name="Moore G."/>
            <person name="Beltz S.B."/>
        </authorList>
    </citation>
    <scope>NUCLEOTIDE SEQUENCE [LARGE SCALE GENOMIC DNA]</scope>
    <source>
        <strain evidence="3">Cflorida</strain>
    </source>
</reference>
<dbReference type="Gene3D" id="3.40.30.10">
    <property type="entry name" value="Glutaredoxin"/>
    <property type="match status" value="1"/>
</dbReference>
<organism evidence="3 4">
    <name type="scientific">Erysiphe pulchra</name>
    <dbReference type="NCBI Taxonomy" id="225359"/>
    <lineage>
        <taxon>Eukaryota</taxon>
        <taxon>Fungi</taxon>
        <taxon>Dikarya</taxon>
        <taxon>Ascomycota</taxon>
        <taxon>Pezizomycotina</taxon>
        <taxon>Leotiomycetes</taxon>
        <taxon>Erysiphales</taxon>
        <taxon>Erysiphaceae</taxon>
        <taxon>Erysiphe</taxon>
    </lineage>
</organism>
<dbReference type="Pfam" id="PF01257">
    <property type="entry name" value="2Fe-2S_thioredx"/>
    <property type="match status" value="1"/>
</dbReference>
<feature type="binding site" evidence="1">
    <location>
        <position position="15"/>
    </location>
    <ligand>
        <name>[2Fe-2S] cluster</name>
        <dbReference type="ChEBI" id="CHEBI:190135"/>
    </ligand>
</feature>
<dbReference type="GO" id="GO:0003954">
    <property type="term" value="F:NADH dehydrogenase activity"/>
    <property type="evidence" value="ECO:0007669"/>
    <property type="project" value="TreeGrafter"/>
</dbReference>
<evidence type="ECO:0000256" key="1">
    <source>
        <dbReference type="PIRSR" id="PIRSR000216-1"/>
    </source>
</evidence>
<proteinExistence type="predicted"/>
<dbReference type="InterPro" id="IPR042128">
    <property type="entry name" value="NuoE_dom"/>
</dbReference>
<dbReference type="PIRSF" id="PIRSF000216">
    <property type="entry name" value="NADH_DH_24kDa"/>
    <property type="match status" value="1"/>
</dbReference>
<dbReference type="PROSITE" id="PS01099">
    <property type="entry name" value="COMPLEX1_24K"/>
    <property type="match status" value="1"/>
</dbReference>
<gene>
    <name evidence="3" type="ORF">EPUL_006042</name>
</gene>
<evidence type="ECO:0000256" key="2">
    <source>
        <dbReference type="SAM" id="MobiDB-lite"/>
    </source>
</evidence>
<sequence>MFMRKPTGKYHVQVCTTTPCWLRGSDEVLEACKKNLCIGVGETSSDKMFTISEVECLGACVNAPMMQINDDYYVREDLSVNDVDEILNDLKCDKKPRAGPRSGRFAAEPLGGLTSLKADPPGPGFG</sequence>
<dbReference type="PANTHER" id="PTHR10371">
    <property type="entry name" value="NADH DEHYDROGENASE UBIQUINONE FLAVOPROTEIN 2, MITOCHONDRIAL"/>
    <property type="match status" value="1"/>
</dbReference>
<feature type="binding site" evidence="1">
    <location>
        <position position="20"/>
    </location>
    <ligand>
        <name>[2Fe-2S] cluster</name>
        <dbReference type="ChEBI" id="CHEBI:190135"/>
    </ligand>
</feature>
<dbReference type="FunFam" id="3.40.30.10:FF:000022">
    <property type="entry name" value="NADH dehydrogenase flavoprotein 2, mitochondrial"/>
    <property type="match status" value="1"/>
</dbReference>
<keyword evidence="1" id="KW-0001">2Fe-2S</keyword>
<comment type="cofactor">
    <cofactor evidence="1">
        <name>[2Fe-2S] cluster</name>
        <dbReference type="ChEBI" id="CHEBI:190135"/>
    </cofactor>
    <text evidence="1">Binds 1 [2Fe-2S] cluster.</text>
</comment>
<keyword evidence="1" id="KW-0479">Metal-binding</keyword>
<dbReference type="STRING" id="225359.A0A2S4PI26"/>
<feature type="binding site" evidence="1">
    <location>
        <position position="60"/>
    </location>
    <ligand>
        <name>[2Fe-2S] cluster</name>
        <dbReference type="ChEBI" id="CHEBI:190135"/>
    </ligand>
</feature>
<keyword evidence="4" id="KW-1185">Reference proteome</keyword>
<dbReference type="InterPro" id="IPR002023">
    <property type="entry name" value="NuoE-like"/>
</dbReference>
<dbReference type="PANTHER" id="PTHR10371:SF3">
    <property type="entry name" value="NADH DEHYDROGENASE [UBIQUINONE] FLAVOPROTEIN 2, MITOCHONDRIAL"/>
    <property type="match status" value="1"/>
</dbReference>
<dbReference type="CDD" id="cd03064">
    <property type="entry name" value="TRX_Fd_NuoE"/>
    <property type="match status" value="1"/>
</dbReference>
<dbReference type="GO" id="GO:0051537">
    <property type="term" value="F:2 iron, 2 sulfur cluster binding"/>
    <property type="evidence" value="ECO:0007669"/>
    <property type="project" value="UniProtKB-KW"/>
</dbReference>
<comment type="caution">
    <text evidence="3">The sequence shown here is derived from an EMBL/GenBank/DDBJ whole genome shotgun (WGS) entry which is preliminary data.</text>
</comment>
<dbReference type="GO" id="GO:0006120">
    <property type="term" value="P:mitochondrial electron transport, NADH to ubiquinone"/>
    <property type="evidence" value="ECO:0007669"/>
    <property type="project" value="TreeGrafter"/>
</dbReference>
<evidence type="ECO:0000313" key="3">
    <source>
        <dbReference type="EMBL" id="POS81686.1"/>
    </source>
</evidence>
<dbReference type="AlphaFoldDB" id="A0A2S4PI26"/>
<dbReference type="Proteomes" id="UP000237438">
    <property type="component" value="Unassembled WGS sequence"/>
</dbReference>
<feature type="region of interest" description="Disordered" evidence="2">
    <location>
        <begin position="94"/>
        <end position="126"/>
    </location>
</feature>
<keyword evidence="1" id="KW-0411">Iron-sulfur</keyword>
<feature type="non-terminal residue" evidence="3">
    <location>
        <position position="126"/>
    </location>
</feature>
<accession>A0A2S4PI26</accession>
<dbReference type="InterPro" id="IPR036249">
    <property type="entry name" value="Thioredoxin-like_sf"/>
</dbReference>
<dbReference type="EMBL" id="PEDP01009522">
    <property type="protein sequence ID" value="POS81686.1"/>
    <property type="molecule type" value="Genomic_DNA"/>
</dbReference>
<dbReference type="OrthoDB" id="10254187at2759"/>
<protein>
    <submittedName>
        <fullName evidence="3">Uncharacterized protein</fullName>
    </submittedName>
</protein>
<keyword evidence="1" id="KW-0408">Iron</keyword>
<dbReference type="GO" id="GO:0046872">
    <property type="term" value="F:metal ion binding"/>
    <property type="evidence" value="ECO:0007669"/>
    <property type="project" value="UniProtKB-KW"/>
</dbReference>
<name>A0A2S4PI26_9PEZI</name>
<evidence type="ECO:0000313" key="4">
    <source>
        <dbReference type="Proteomes" id="UP000237438"/>
    </source>
</evidence>
<dbReference type="SUPFAM" id="SSF52833">
    <property type="entry name" value="Thioredoxin-like"/>
    <property type="match status" value="1"/>
</dbReference>
<dbReference type="GO" id="GO:0005739">
    <property type="term" value="C:mitochondrion"/>
    <property type="evidence" value="ECO:0007669"/>
    <property type="project" value="GOC"/>
</dbReference>
<feature type="binding site" evidence="1">
    <location>
        <position position="56"/>
    </location>
    <ligand>
        <name>[2Fe-2S] cluster</name>
        <dbReference type="ChEBI" id="CHEBI:190135"/>
    </ligand>
</feature>